<sequence length="335" mass="35817">MTCIRFALLGSGFIGQVHAASLARHERTLLAMVADADPERAKALASRYGARAVTVAEAINSDAIDAVLIASSTPSHAALLEAAARAGKAVYCEKPIDLSLARARQVVEKVLPLGVPVTVGFNRRFDASHQQLRREIEAGAIGKIELVQMVCRASVMPPLEYLRSSGGQMRDQAIHFFDLLRFLTGDEVTTVAALGAALALAEIAEFDDVDTSIVMLRMRGGALAQLDNTRRTGHGYDERISLLGPQGVIESGSQASRGVTLWQGARCIQPGLYPDWFSRVEGSYYAHLDAFVRSLGGEAVPDLPGLLDGLRAQAIAEAAVLSLRQGQFVSVEPLA</sequence>
<dbReference type="GO" id="GO:0016491">
    <property type="term" value="F:oxidoreductase activity"/>
    <property type="evidence" value="ECO:0007669"/>
    <property type="project" value="UniProtKB-KW"/>
</dbReference>
<evidence type="ECO:0000313" key="6">
    <source>
        <dbReference type="Proteomes" id="UP000007843"/>
    </source>
</evidence>
<dbReference type="Gene3D" id="3.30.360.10">
    <property type="entry name" value="Dihydrodipicolinate Reductase, domain 2"/>
    <property type="match status" value="1"/>
</dbReference>
<organism evidence="5 6">
    <name type="scientific">Klebsiella michiganensis (strain ATCC 8724 / DSM 4798 / JCM 20051 / NBRC 3318 / NRRL B-199 / KCTC 1686 / BUCSAV 143 / CCM 1901)</name>
    <dbReference type="NCBI Taxonomy" id="1006551"/>
    <lineage>
        <taxon>Bacteria</taxon>
        <taxon>Pseudomonadati</taxon>
        <taxon>Pseudomonadota</taxon>
        <taxon>Gammaproteobacteria</taxon>
        <taxon>Enterobacterales</taxon>
        <taxon>Enterobacteriaceae</taxon>
        <taxon>Klebsiella/Raoultella group</taxon>
        <taxon>Klebsiella</taxon>
    </lineage>
</organism>
<evidence type="ECO:0000256" key="1">
    <source>
        <dbReference type="ARBA" id="ARBA00010928"/>
    </source>
</evidence>
<dbReference type="GO" id="GO:0006740">
    <property type="term" value="P:NADPH regeneration"/>
    <property type="evidence" value="ECO:0007669"/>
    <property type="project" value="TreeGrafter"/>
</dbReference>
<dbReference type="InterPro" id="IPR055170">
    <property type="entry name" value="GFO_IDH_MocA-like_dom"/>
</dbReference>
<dbReference type="PATRIC" id="fig|1006551.4.peg.2677"/>
<dbReference type="SUPFAM" id="SSF55347">
    <property type="entry name" value="Glyceraldehyde-3-phosphate dehydrogenase-like, C-terminal domain"/>
    <property type="match status" value="1"/>
</dbReference>
<proteinExistence type="inferred from homology"/>
<comment type="similarity">
    <text evidence="1">Belongs to the Gfo/Idh/MocA family.</text>
</comment>
<evidence type="ECO:0000259" key="3">
    <source>
        <dbReference type="Pfam" id="PF01408"/>
    </source>
</evidence>
<gene>
    <name evidence="5" type="ordered locus">KOX_13300</name>
</gene>
<evidence type="ECO:0000313" key="5">
    <source>
        <dbReference type="EMBL" id="AEX04384.1"/>
    </source>
</evidence>
<keyword evidence="2" id="KW-0560">Oxidoreductase</keyword>
<dbReference type="EMBL" id="CP003218">
    <property type="protein sequence ID" value="AEX04384.1"/>
    <property type="molecule type" value="Genomic_DNA"/>
</dbReference>
<feature type="domain" description="Gfo/Idh/MocA-like oxidoreductase N-terminal" evidence="3">
    <location>
        <begin position="4"/>
        <end position="121"/>
    </location>
</feature>
<dbReference type="AlphaFoldDB" id="A0A0H3H793"/>
<dbReference type="Proteomes" id="UP000007843">
    <property type="component" value="Chromosome"/>
</dbReference>
<feature type="domain" description="GFO/IDH/MocA-like oxidoreductase" evidence="4">
    <location>
        <begin position="129"/>
        <end position="250"/>
    </location>
</feature>
<dbReference type="GO" id="GO:0000166">
    <property type="term" value="F:nucleotide binding"/>
    <property type="evidence" value="ECO:0007669"/>
    <property type="project" value="InterPro"/>
</dbReference>
<evidence type="ECO:0000259" key="4">
    <source>
        <dbReference type="Pfam" id="PF22725"/>
    </source>
</evidence>
<dbReference type="GO" id="GO:0005737">
    <property type="term" value="C:cytoplasm"/>
    <property type="evidence" value="ECO:0007669"/>
    <property type="project" value="TreeGrafter"/>
</dbReference>
<dbReference type="HOGENOM" id="CLU_023194_0_2_6"/>
<dbReference type="PANTHER" id="PTHR42840:SF3">
    <property type="entry name" value="BINDING ROSSMANN FOLD OXIDOREDUCTASE, PUTATIVE (AFU_ORTHOLOGUE AFUA_2G10240)-RELATED"/>
    <property type="match status" value="1"/>
</dbReference>
<dbReference type="Pfam" id="PF01408">
    <property type="entry name" value="GFO_IDH_MocA"/>
    <property type="match status" value="1"/>
</dbReference>
<dbReference type="InterPro" id="IPR036291">
    <property type="entry name" value="NAD(P)-bd_dom_sf"/>
</dbReference>
<accession>A0A0H3H793</accession>
<name>A0A0H3H793_KLEM8</name>
<dbReference type="Pfam" id="PF22725">
    <property type="entry name" value="GFO_IDH_MocA_C3"/>
    <property type="match status" value="1"/>
</dbReference>
<dbReference type="InterPro" id="IPR000683">
    <property type="entry name" value="Gfo/Idh/MocA-like_OxRdtase_N"/>
</dbReference>
<reference evidence="5 6" key="1">
    <citation type="journal article" date="2012" name="J. Bacteriol.">
        <title>Complete genome sequence of Klebsiella oxytoca KCTC 1686, used in production of 2,3-butanediol.</title>
        <authorList>
            <person name="Shin S.H."/>
            <person name="Kim S."/>
            <person name="Kim J.Y."/>
            <person name="Lee S."/>
            <person name="Um Y."/>
            <person name="Oh M.K."/>
            <person name="Kim Y.R."/>
            <person name="Lee J."/>
            <person name="Yang K.S."/>
        </authorList>
    </citation>
    <scope>NUCLEOTIDE SEQUENCE [LARGE SCALE GENOMIC DNA]</scope>
    <source>
        <strain evidence="6">ATCC 8724 / DSM 4798 / JCM 20051 / NBRC 3318 / NRRL B-199 / KCTC 1686</strain>
    </source>
</reference>
<evidence type="ECO:0000256" key="2">
    <source>
        <dbReference type="ARBA" id="ARBA00023002"/>
    </source>
</evidence>
<dbReference type="KEGG" id="kox:KOX_13300"/>
<dbReference type="PANTHER" id="PTHR42840">
    <property type="entry name" value="NAD(P)-BINDING ROSSMANN-FOLD SUPERFAMILY PROTEIN-RELATED"/>
    <property type="match status" value="1"/>
</dbReference>
<dbReference type="SUPFAM" id="SSF51735">
    <property type="entry name" value="NAD(P)-binding Rossmann-fold domains"/>
    <property type="match status" value="1"/>
</dbReference>
<dbReference type="RefSeq" id="WP_014228249.1">
    <property type="nucleotide sequence ID" value="NC_016612.1"/>
</dbReference>
<dbReference type="Gene3D" id="3.40.50.720">
    <property type="entry name" value="NAD(P)-binding Rossmann-like Domain"/>
    <property type="match status" value="1"/>
</dbReference>
<protein>
    <submittedName>
        <fullName evidence="5">Putative oxidoreductase</fullName>
    </submittedName>
</protein>